<evidence type="ECO:0000256" key="3">
    <source>
        <dbReference type="ARBA" id="ARBA00022771"/>
    </source>
</evidence>
<reference evidence="9" key="3">
    <citation type="submission" date="2015-06" db="UniProtKB">
        <authorList>
            <consortium name="EnsemblMetazoa"/>
        </authorList>
    </citation>
    <scope>IDENTIFICATION</scope>
</reference>
<dbReference type="InterPro" id="IPR013087">
    <property type="entry name" value="Znf_C2H2_type"/>
</dbReference>
<evidence type="ECO:0000256" key="1">
    <source>
        <dbReference type="ARBA" id="ARBA00022723"/>
    </source>
</evidence>
<dbReference type="HOGENOM" id="CLU_228579_0_0_1"/>
<keyword evidence="1" id="KW-0479">Metal-binding</keyword>
<reference evidence="8 10" key="2">
    <citation type="journal article" date="2013" name="Nature">
        <title>Insights into bilaterian evolution from three spiralian genomes.</title>
        <authorList>
            <person name="Simakov O."/>
            <person name="Marletaz F."/>
            <person name="Cho S.J."/>
            <person name="Edsinger-Gonzales E."/>
            <person name="Havlak P."/>
            <person name="Hellsten U."/>
            <person name="Kuo D.H."/>
            <person name="Larsson T."/>
            <person name="Lv J."/>
            <person name="Arendt D."/>
            <person name="Savage R."/>
            <person name="Osoegawa K."/>
            <person name="de Jong P."/>
            <person name="Grimwood J."/>
            <person name="Chapman J.A."/>
            <person name="Shapiro H."/>
            <person name="Aerts A."/>
            <person name="Otillar R.P."/>
            <person name="Terry A.Y."/>
            <person name="Boore J.L."/>
            <person name="Grigoriev I.V."/>
            <person name="Lindberg D.R."/>
            <person name="Seaver E.C."/>
            <person name="Weisblat D.A."/>
            <person name="Putnam N.H."/>
            <person name="Rokhsar D.S."/>
        </authorList>
    </citation>
    <scope>NUCLEOTIDE SEQUENCE</scope>
    <source>
        <strain evidence="8 10">I ESC-2004</strain>
    </source>
</reference>
<accession>R7UJC0</accession>
<dbReference type="InterPro" id="IPR050329">
    <property type="entry name" value="GLI_C2H2-zinc-finger"/>
</dbReference>
<dbReference type="SMART" id="SM00355">
    <property type="entry name" value="ZnF_C2H2"/>
    <property type="match status" value="31"/>
</dbReference>
<dbReference type="GO" id="GO:0005634">
    <property type="term" value="C:nucleus"/>
    <property type="evidence" value="ECO:0007669"/>
    <property type="project" value="UniProtKB-ARBA"/>
</dbReference>
<name>R7UJC0_CAPTE</name>
<dbReference type="EMBL" id="AMQN01007553">
    <property type="status" value="NOT_ANNOTATED_CDS"/>
    <property type="molecule type" value="Genomic_DNA"/>
</dbReference>
<dbReference type="PROSITE" id="PS50157">
    <property type="entry name" value="ZINC_FINGER_C2H2_2"/>
    <property type="match status" value="3"/>
</dbReference>
<dbReference type="OrthoDB" id="4737882at2759"/>
<organism evidence="8">
    <name type="scientific">Capitella teleta</name>
    <name type="common">Polychaete worm</name>
    <dbReference type="NCBI Taxonomy" id="283909"/>
    <lineage>
        <taxon>Eukaryota</taxon>
        <taxon>Metazoa</taxon>
        <taxon>Spiralia</taxon>
        <taxon>Lophotrochozoa</taxon>
        <taxon>Annelida</taxon>
        <taxon>Polychaeta</taxon>
        <taxon>Sedentaria</taxon>
        <taxon>Scolecida</taxon>
        <taxon>Capitellidae</taxon>
        <taxon>Capitella</taxon>
    </lineage>
</organism>
<keyword evidence="2" id="KW-0677">Repeat</keyword>
<keyword evidence="10" id="KW-1185">Reference proteome</keyword>
<dbReference type="GO" id="GO:0010604">
    <property type="term" value="P:positive regulation of macromolecule metabolic process"/>
    <property type="evidence" value="ECO:0007669"/>
    <property type="project" value="UniProtKB-ARBA"/>
</dbReference>
<dbReference type="GO" id="GO:0000978">
    <property type="term" value="F:RNA polymerase II cis-regulatory region sequence-specific DNA binding"/>
    <property type="evidence" value="ECO:0007669"/>
    <property type="project" value="TreeGrafter"/>
</dbReference>
<dbReference type="GO" id="GO:0008270">
    <property type="term" value="F:zinc ion binding"/>
    <property type="evidence" value="ECO:0007669"/>
    <property type="project" value="UniProtKB-KW"/>
</dbReference>
<protein>
    <recommendedName>
        <fullName evidence="7">C2H2-type domain-containing protein</fullName>
    </recommendedName>
</protein>
<evidence type="ECO:0000256" key="4">
    <source>
        <dbReference type="ARBA" id="ARBA00022833"/>
    </source>
</evidence>
<feature type="region of interest" description="Disordered" evidence="6">
    <location>
        <begin position="409"/>
        <end position="430"/>
    </location>
</feature>
<dbReference type="EMBL" id="KB300908">
    <property type="protein sequence ID" value="ELU06188.1"/>
    <property type="molecule type" value="Genomic_DNA"/>
</dbReference>
<evidence type="ECO:0000256" key="5">
    <source>
        <dbReference type="PROSITE-ProRule" id="PRU00042"/>
    </source>
</evidence>
<keyword evidence="4" id="KW-0862">Zinc</keyword>
<dbReference type="Gene3D" id="3.30.160.60">
    <property type="entry name" value="Classic Zinc Finger"/>
    <property type="match status" value="1"/>
</dbReference>
<dbReference type="GO" id="GO:0000981">
    <property type="term" value="F:DNA-binding transcription factor activity, RNA polymerase II-specific"/>
    <property type="evidence" value="ECO:0007669"/>
    <property type="project" value="TreeGrafter"/>
</dbReference>
<dbReference type="PANTHER" id="PTHR19818">
    <property type="entry name" value="ZINC FINGER PROTEIN ZIC AND GLI"/>
    <property type="match status" value="1"/>
</dbReference>
<evidence type="ECO:0000256" key="2">
    <source>
        <dbReference type="ARBA" id="ARBA00022737"/>
    </source>
</evidence>
<evidence type="ECO:0000259" key="7">
    <source>
        <dbReference type="PROSITE" id="PS50157"/>
    </source>
</evidence>
<evidence type="ECO:0000313" key="8">
    <source>
        <dbReference type="EMBL" id="ELU06188.1"/>
    </source>
</evidence>
<gene>
    <name evidence="8" type="ORF">CAPTEDRAFT_227335</name>
</gene>
<reference evidence="10" key="1">
    <citation type="submission" date="2012-12" db="EMBL/GenBank/DDBJ databases">
        <authorList>
            <person name="Hellsten U."/>
            <person name="Grimwood J."/>
            <person name="Chapman J.A."/>
            <person name="Shapiro H."/>
            <person name="Aerts A."/>
            <person name="Otillar R.P."/>
            <person name="Terry A.Y."/>
            <person name="Boore J.L."/>
            <person name="Simakov O."/>
            <person name="Marletaz F."/>
            <person name="Cho S.-J."/>
            <person name="Edsinger-Gonzales E."/>
            <person name="Havlak P."/>
            <person name="Kuo D.-H."/>
            <person name="Larsson T."/>
            <person name="Lv J."/>
            <person name="Arendt D."/>
            <person name="Savage R."/>
            <person name="Osoegawa K."/>
            <person name="de Jong P."/>
            <person name="Lindberg D.R."/>
            <person name="Seaver E.C."/>
            <person name="Weisblat D.A."/>
            <person name="Putnam N.H."/>
            <person name="Grigoriev I.V."/>
            <person name="Rokhsar D.S."/>
        </authorList>
    </citation>
    <scope>NUCLEOTIDE SEQUENCE</scope>
    <source>
        <strain evidence="10">I ESC-2004</strain>
    </source>
</reference>
<dbReference type="PANTHER" id="PTHR19818:SF139">
    <property type="entry name" value="PAIR-RULE PROTEIN ODD-PAIRED"/>
    <property type="match status" value="1"/>
</dbReference>
<feature type="compositionally biased region" description="Basic residues" evidence="6">
    <location>
        <begin position="409"/>
        <end position="423"/>
    </location>
</feature>
<keyword evidence="3 5" id="KW-0863">Zinc-finger</keyword>
<dbReference type="STRING" id="283909.R7UJC0"/>
<feature type="domain" description="C2H2-type" evidence="7">
    <location>
        <begin position="1165"/>
        <end position="1193"/>
    </location>
</feature>
<dbReference type="PROSITE" id="PS00028">
    <property type="entry name" value="ZINC_FINGER_C2H2_1"/>
    <property type="match status" value="5"/>
</dbReference>
<evidence type="ECO:0000256" key="6">
    <source>
        <dbReference type="SAM" id="MobiDB-lite"/>
    </source>
</evidence>
<feature type="region of interest" description="Disordered" evidence="6">
    <location>
        <begin position="225"/>
        <end position="295"/>
    </location>
</feature>
<dbReference type="Proteomes" id="UP000014760">
    <property type="component" value="Unassembled WGS sequence"/>
</dbReference>
<proteinExistence type="predicted"/>
<feature type="compositionally biased region" description="Acidic residues" evidence="6">
    <location>
        <begin position="261"/>
        <end position="274"/>
    </location>
</feature>
<feature type="compositionally biased region" description="Acidic residues" evidence="6">
    <location>
        <begin position="243"/>
        <end position="254"/>
    </location>
</feature>
<evidence type="ECO:0000313" key="9">
    <source>
        <dbReference type="EnsemblMetazoa" id="CapteP227335"/>
    </source>
</evidence>
<dbReference type="EnsemblMetazoa" id="CapteT227335">
    <property type="protein sequence ID" value="CapteP227335"/>
    <property type="gene ID" value="CapteG227335"/>
</dbReference>
<feature type="domain" description="C2H2-type" evidence="7">
    <location>
        <begin position="2172"/>
        <end position="2200"/>
    </location>
</feature>
<evidence type="ECO:0000313" key="10">
    <source>
        <dbReference type="Proteomes" id="UP000014760"/>
    </source>
</evidence>
<sequence length="2236" mass="255798">MDAWTVSYKNKIKELCGFLECANNVSSAGCMSALDATRNLLSTAVLLLTSSRYQLNEISVIRGNLETSFDSLLLSEQPDLQPQRRLSIQLTNLFDVSNLIKKEPGSEAENTPVGKLLTTRNDCFLCLAFKKQTVTFNAEDDLWHHVEERHVVERMSGLALTCAWCPKQYVLNRDDELWGSASRLFIHLTSAHSDDFSCPTYVSRVSCDSQGCSFTAYTHEALRQHAQTDHVPSRPATQIFYDESGDDEASDADDREYRMEEGDEEEEEEEEEEMSDGKDTSFSRRPPRLSGNKESLSRKVEFAENRCFLCESEPLFATENLVMDHIREKHLRAVGRGFVLECGSCSKSYKMTKSKTMNSCLSESLSRYLGHVTEVHEAPTPSYVSCYKCSECEFSAFSPYILHQHTSRPHKRRFKATPRKRKRSFEEDDEVVTPTTGKVSRNLQFSTYQCFICEGERVFAKEEVWLDHVRSEHLVTSGISCFLNCSQCPKQYSFKQLRMCKSYLNEALSRLLQHSVHVHNRATPGYVNTFPCSDCSYIAFSPHILTLHLRKHSAGSSPGFSRTPSLTPKEGKKYLKKIRIEEGSDEEIDSVLTFHPLSSGEQASVDMIAATMSDRKLCVTEDRCFLCQGEEFVDISELRNHWKTAHLDMSGVGHAYLVCPHCTYTLKLTLPKCTPGNVCELMSSLCQHIAIQHSVCGAIPEYVVRMSCPMAGCHMQFFSLQMYRQHVMRVHQLFTSNEALLRGKYYVLLANSPLIFTTYKCFICDDNTDMGNIVGYLNHWVTQHFDQTANIMLLDCAHCGTRSDSCTMQADQIISCIIRYAQHLEQSHDIELPAYLLPASQVTPSSFHLTPDAKHYLVVKKSNRHKPMKPVNDDEFQYEFDINPSLTYPAFTGDSAQQELATGGTEQLQDRQMTILQPKCFLCQDQAFPDIQAVKRHWCEHHFVSSAEFHVLRCPMCEHSYTLTKKVTPSIAAETLASFCIHAFTRHSFNFPDYVVHCPCPVLGCVKLFFSGFQFRQHLRSHDLIMTDVSRAEFIVYRKTPETFTHYKCFLCNNDIDHGNILAYFNHWLEKHIYGERLQLQCPECYLLSDVESLKAGLVLGLIVKLALHLSQEHNIEMPSYIVTSSTPTTLPSPPEVSLFHQPLSDDSLTFTPALLDKRARFSVYSCFACRMEFRDSGELLSHWSSVHSADPSDVKCPQCEQTWGTDVDGMEMLADIAQHMHRTHATNIPSHVQRYHCPLLPCSEVFFSSEAVAIHAQLHRLSPVEHNGSLIWRLALLPSHPVFTQYKCFACPSDLDDHGSLVAFLGHWVTQHCHTCAVNSSELQYKCEHCMLNFSFPYLSLSSINLSVVMNSISTYIIHLTDCHDIPLPSFIKKSQHKPRSNIPSDLQLAQLHDRQVTMTRLVCFQCNELQQFLTKKGLYDHWVQHHIEDENVKVNLRCKFCPMTYSSKKSTFQVSRLFTMLSHYCGHLSRAHSLTVEHVLDCYCPVRDCGFLAFALDGLRHHMKIHGWENASSQDLKDGILPLPDDASLLEFRELRCFLCEDESNSEVFPSVLDMVNHFLGNHFTVQVHQCNPKEYSLKCASCLYVSVACMTHVDLFQSWRGIHLLLIHMMRKHDHPVPDFLEQFLCTVNNCAFTAITKKAIEAHERSHVTSISQDIPLEKYGELSYSARKCFLCENHVLQFASDGDLSRHWQVEHMRKENKSLFLQCDQCEIILQSNSASDTLLLVTELFLHRLQEHQSEIPEYIAQLRCLKPGCQFVSFIPQDLKQHEETDHSGDLDIPLHGELQEEEEEESLTQRPSLKSLYEKRPLEMTLTEYICFLCPDSLVHQDLISLTSHVMDVHFDKSEKFNAVLPCPFCFKKYNFKERCKSPVIIMQALSSLVQHMSERHDFVAPNYIKRVVCSQEDCDFQTFTTNRLASHLKHIHGIVDARLGRFKGSSFSKGGNSTQITLTSKLIIKMKRYICFECQANMQREFKTYQEYAIHWREAHYDLDGDRFRHKCSGCSHEYKVVKRKGLEASGILESVSFYFMHLVNKHRMPVPDYVISYECPLPGCSFVTFTLFSVETHCKQKHKALHSRLVEQMEEQGDLLQLQLQSLPAELQQPLPGTSSFGGGQLLTIASDPLQLATFEVAPSLVQNSTFMCLKCGKDFASLLEKNAHVREVHERVKRYLCHMCPDSFSSEESYHEHVFRTHGIARAGEQAFYCDKCSFSTTFQSKLERHIYHKHQMNGATGH</sequence>
<feature type="domain" description="C2H2-type" evidence="7">
    <location>
        <begin position="2143"/>
        <end position="2171"/>
    </location>
</feature>
<dbReference type="OMA" id="EFPKGKM"/>